<dbReference type="OrthoDB" id="9797344at2"/>
<dbReference type="InterPro" id="IPR006674">
    <property type="entry name" value="HD_domain"/>
</dbReference>
<dbReference type="InterPro" id="IPR006675">
    <property type="entry name" value="HDIG_dom"/>
</dbReference>
<sequence length="255" mass="30962">MQNIYQKLNKWFNLYTAQFELEKEKDQKNINLKIEHSRRVAQDMAEIITEMKMTEKEKYLAKIIALYHDIGRFKQYQKYKTFSDYKSEDHGKLGVEVIKENQLLNELKQESRNIVYRAVEQHNKPDLKEEYFNNQKEIFFAKLIRDADKLDIFNIFISRYKKRSQKDYLIKLSTEARINDEIYNKVLRKESINYDKLETINDLKVMQLGWIYDINFKETIEIIKDRGYIEVIHDSMDYSERAEEIYQQVKDYVGK</sequence>
<dbReference type="RefSeq" id="WP_133515697.1">
    <property type="nucleotide sequence ID" value="NZ_SNWX01000022.1"/>
</dbReference>
<evidence type="ECO:0000259" key="1">
    <source>
        <dbReference type="Pfam" id="PF01966"/>
    </source>
</evidence>
<reference evidence="2 3" key="1">
    <citation type="submission" date="2019-03" db="EMBL/GenBank/DDBJ databases">
        <title>Subsurface microbial communities from deep shales in Ohio and West Virginia, USA.</title>
        <authorList>
            <person name="Wrighton K."/>
        </authorList>
    </citation>
    <scope>NUCLEOTIDE SEQUENCE [LARGE SCALE GENOMIC DNA]</scope>
    <source>
        <strain evidence="2 3">MA284_T2</strain>
    </source>
</reference>
<dbReference type="CDD" id="cd00077">
    <property type="entry name" value="HDc"/>
    <property type="match status" value="1"/>
</dbReference>
<dbReference type="AlphaFoldDB" id="A0A4R6LJP9"/>
<dbReference type="Pfam" id="PF01966">
    <property type="entry name" value="HD"/>
    <property type="match status" value="1"/>
</dbReference>
<evidence type="ECO:0000313" key="2">
    <source>
        <dbReference type="EMBL" id="TDO84358.1"/>
    </source>
</evidence>
<dbReference type="GO" id="GO:0016740">
    <property type="term" value="F:transferase activity"/>
    <property type="evidence" value="ECO:0007669"/>
    <property type="project" value="UniProtKB-KW"/>
</dbReference>
<accession>A0A4R6LJP9</accession>
<dbReference type="InterPro" id="IPR003607">
    <property type="entry name" value="HD/PDEase_dom"/>
</dbReference>
<dbReference type="EMBL" id="SNWX01000022">
    <property type="protein sequence ID" value="TDO84358.1"/>
    <property type="molecule type" value="Genomic_DNA"/>
</dbReference>
<organism evidence="2 3">
    <name type="scientific">Halanaerobium saccharolyticum</name>
    <dbReference type="NCBI Taxonomy" id="43595"/>
    <lineage>
        <taxon>Bacteria</taxon>
        <taxon>Bacillati</taxon>
        <taxon>Bacillota</taxon>
        <taxon>Clostridia</taxon>
        <taxon>Halanaerobiales</taxon>
        <taxon>Halanaerobiaceae</taxon>
        <taxon>Halanaerobium</taxon>
    </lineage>
</organism>
<protein>
    <submittedName>
        <fullName evidence="2">Putative nucleotidyltransferase with HDIG domain</fullName>
    </submittedName>
</protein>
<dbReference type="Gene3D" id="1.10.3210.10">
    <property type="entry name" value="Hypothetical protein af1432"/>
    <property type="match status" value="1"/>
</dbReference>
<proteinExistence type="predicted"/>
<feature type="domain" description="HD" evidence="1">
    <location>
        <begin position="34"/>
        <end position="151"/>
    </location>
</feature>
<dbReference type="SUPFAM" id="SSF109604">
    <property type="entry name" value="HD-domain/PDEase-like"/>
    <property type="match status" value="1"/>
</dbReference>
<dbReference type="NCBIfam" id="TIGR00277">
    <property type="entry name" value="HDIG"/>
    <property type="match status" value="1"/>
</dbReference>
<dbReference type="Proteomes" id="UP000295064">
    <property type="component" value="Unassembled WGS sequence"/>
</dbReference>
<evidence type="ECO:0000313" key="3">
    <source>
        <dbReference type="Proteomes" id="UP000295064"/>
    </source>
</evidence>
<keyword evidence="2" id="KW-0808">Transferase</keyword>
<gene>
    <name evidence="2" type="ORF">DFR79_12236</name>
</gene>
<comment type="caution">
    <text evidence="2">The sequence shown here is derived from an EMBL/GenBank/DDBJ whole genome shotgun (WGS) entry which is preliminary data.</text>
</comment>
<name>A0A4R6LJP9_9FIRM</name>